<dbReference type="Gene3D" id="3.30.420.40">
    <property type="match status" value="2"/>
</dbReference>
<protein>
    <submittedName>
        <fullName evidence="2">BadF-type ATPase</fullName>
    </submittedName>
</protein>
<reference evidence="2 3" key="1">
    <citation type="submission" date="2016-10" db="EMBL/GenBank/DDBJ databases">
        <authorList>
            <person name="Varghese N."/>
            <person name="Submissions S."/>
        </authorList>
    </citation>
    <scope>NUCLEOTIDE SEQUENCE [LARGE SCALE GENOMIC DNA]</scope>
    <source>
        <strain evidence="2 3">UNC380MFSha3.1</strain>
    </source>
</reference>
<dbReference type="EMBL" id="FOQZ01000004">
    <property type="protein sequence ID" value="SFI66359.1"/>
    <property type="molecule type" value="Genomic_DNA"/>
</dbReference>
<evidence type="ECO:0000313" key="2">
    <source>
        <dbReference type="EMBL" id="SFI66359.1"/>
    </source>
</evidence>
<dbReference type="InterPro" id="IPR002731">
    <property type="entry name" value="ATPase_BadF"/>
</dbReference>
<dbReference type="Proteomes" id="UP000198702">
    <property type="component" value="Unassembled WGS sequence"/>
</dbReference>
<accession>A0A7Z7GEN9</accession>
<dbReference type="AlphaFoldDB" id="A0A7Z7GEN9"/>
<organism evidence="2 3">
    <name type="scientific">Microbacterium saccharophilum</name>
    <dbReference type="NCBI Taxonomy" id="1213358"/>
    <lineage>
        <taxon>Bacteria</taxon>
        <taxon>Bacillati</taxon>
        <taxon>Actinomycetota</taxon>
        <taxon>Actinomycetes</taxon>
        <taxon>Micrococcales</taxon>
        <taxon>Microbacteriaceae</taxon>
        <taxon>Microbacterium</taxon>
    </lineage>
</organism>
<evidence type="ECO:0000313" key="3">
    <source>
        <dbReference type="Proteomes" id="UP000198702"/>
    </source>
</evidence>
<sequence>MSAVLAVDAGQTAMKVRVRSADGVFEERLPGIRTDEPLLPQLADVARTALALSGVAADVLTAGVSGLTAKDADASALAALLDGTPLRRVVLAHDSTTSFLGALGTARGVVVAAGTGVVTLGVGRERIARVDGWGHTMGDAGSGFWIGREALAAVMRAHDGRGPQTTLTDAVRAVWPSLPDAYIELQSDPDWVRRVAAFAAAVADLTTAGDAVAAGITDRAAHELAHSAITALTRVDESDDPDARVCIVGGVFRSESLRSAFTATLRDAGVAARLEPSHGEGIDGAMALATLSADHPFATHTSVYG</sequence>
<comment type="caution">
    <text evidence="2">The sequence shown here is derived from an EMBL/GenBank/DDBJ whole genome shotgun (WGS) entry which is preliminary data.</text>
</comment>
<dbReference type="RefSeq" id="WP_028496886.1">
    <property type="nucleotide sequence ID" value="NZ_FOQZ01000004.1"/>
</dbReference>
<evidence type="ECO:0000259" key="1">
    <source>
        <dbReference type="Pfam" id="PF01869"/>
    </source>
</evidence>
<dbReference type="InterPro" id="IPR052519">
    <property type="entry name" value="Euk-type_GlcNAc_Kinase"/>
</dbReference>
<dbReference type="PANTHER" id="PTHR43190">
    <property type="entry name" value="N-ACETYL-D-GLUCOSAMINE KINASE"/>
    <property type="match status" value="1"/>
</dbReference>
<dbReference type="SUPFAM" id="SSF53067">
    <property type="entry name" value="Actin-like ATPase domain"/>
    <property type="match status" value="1"/>
</dbReference>
<dbReference type="InterPro" id="IPR043129">
    <property type="entry name" value="ATPase_NBD"/>
</dbReference>
<dbReference type="Pfam" id="PF01869">
    <property type="entry name" value="BcrAD_BadFG"/>
    <property type="match status" value="1"/>
</dbReference>
<name>A0A7Z7GEN9_9MICO</name>
<proteinExistence type="predicted"/>
<dbReference type="PANTHER" id="PTHR43190:SF3">
    <property type="entry name" value="N-ACETYL-D-GLUCOSAMINE KINASE"/>
    <property type="match status" value="1"/>
</dbReference>
<feature type="domain" description="ATPase BadF/BadG/BcrA/BcrD type" evidence="1">
    <location>
        <begin position="7"/>
        <end position="271"/>
    </location>
</feature>
<gene>
    <name evidence="2" type="ORF">SAMN04487751_2571</name>
</gene>